<comment type="caution">
    <text evidence="1">The sequence shown here is derived from an EMBL/GenBank/DDBJ whole genome shotgun (WGS) entry which is preliminary data.</text>
</comment>
<reference evidence="1 2" key="1">
    <citation type="submission" date="2013-09" db="EMBL/GenBank/DDBJ databases">
        <title>Corchorus capsularis genome sequencing.</title>
        <authorList>
            <person name="Alam M."/>
            <person name="Haque M.S."/>
            <person name="Islam M.S."/>
            <person name="Emdad E.M."/>
            <person name="Islam M.M."/>
            <person name="Ahmed B."/>
            <person name="Halim A."/>
            <person name="Hossen Q.M.M."/>
            <person name="Hossain M.Z."/>
            <person name="Ahmed R."/>
            <person name="Khan M.M."/>
            <person name="Islam R."/>
            <person name="Rashid M.M."/>
            <person name="Khan S.A."/>
            <person name="Rahman M.S."/>
            <person name="Alam M."/>
        </authorList>
    </citation>
    <scope>NUCLEOTIDE SEQUENCE [LARGE SCALE GENOMIC DNA]</scope>
    <source>
        <strain evidence="2">cv. CVL-1</strain>
        <tissue evidence="1">Whole seedling</tissue>
    </source>
</reference>
<dbReference type="Proteomes" id="UP000188268">
    <property type="component" value="Unassembled WGS sequence"/>
</dbReference>
<sequence>MRQKVGPCHLKIEPNHNSGYARPLFQNPKPKGSVKGLNFGFSCVNR</sequence>
<evidence type="ECO:0000313" key="2">
    <source>
        <dbReference type="Proteomes" id="UP000188268"/>
    </source>
</evidence>
<dbReference type="AlphaFoldDB" id="A0A1R3KXZ8"/>
<name>A0A1R3KXZ8_COCAP</name>
<dbReference type="EMBL" id="AWWV01000637">
    <property type="protein sequence ID" value="OMP11961.1"/>
    <property type="molecule type" value="Genomic_DNA"/>
</dbReference>
<organism evidence="1 2">
    <name type="scientific">Corchorus capsularis</name>
    <name type="common">Jute</name>
    <dbReference type="NCBI Taxonomy" id="210143"/>
    <lineage>
        <taxon>Eukaryota</taxon>
        <taxon>Viridiplantae</taxon>
        <taxon>Streptophyta</taxon>
        <taxon>Embryophyta</taxon>
        <taxon>Tracheophyta</taxon>
        <taxon>Spermatophyta</taxon>
        <taxon>Magnoliopsida</taxon>
        <taxon>eudicotyledons</taxon>
        <taxon>Gunneridae</taxon>
        <taxon>Pentapetalae</taxon>
        <taxon>rosids</taxon>
        <taxon>malvids</taxon>
        <taxon>Malvales</taxon>
        <taxon>Malvaceae</taxon>
        <taxon>Grewioideae</taxon>
        <taxon>Apeibeae</taxon>
        <taxon>Corchorus</taxon>
    </lineage>
</organism>
<evidence type="ECO:0000313" key="1">
    <source>
        <dbReference type="EMBL" id="OMP11961.1"/>
    </source>
</evidence>
<gene>
    <name evidence="1" type="ORF">CCACVL1_00195</name>
</gene>
<keyword evidence="2" id="KW-1185">Reference proteome</keyword>
<proteinExistence type="predicted"/>
<protein>
    <submittedName>
        <fullName evidence="1">Uncharacterized protein</fullName>
    </submittedName>
</protein>
<dbReference type="Gramene" id="OMP11961">
    <property type="protein sequence ID" value="OMP11961"/>
    <property type="gene ID" value="CCACVL1_00195"/>
</dbReference>
<accession>A0A1R3KXZ8</accession>